<reference evidence="1 2" key="1">
    <citation type="journal article" date="2016" name="Proc. Natl. Acad. Sci. U.S.A.">
        <title>Comparative genomics of biotechnologically important yeasts.</title>
        <authorList>
            <person name="Riley R."/>
            <person name="Haridas S."/>
            <person name="Wolfe K.H."/>
            <person name="Lopes M.R."/>
            <person name="Hittinger C.T."/>
            <person name="Goeker M."/>
            <person name="Salamov A.A."/>
            <person name="Wisecaver J.H."/>
            <person name="Long T.M."/>
            <person name="Calvey C.H."/>
            <person name="Aerts A.L."/>
            <person name="Barry K.W."/>
            <person name="Choi C."/>
            <person name="Clum A."/>
            <person name="Coughlan A.Y."/>
            <person name="Deshpande S."/>
            <person name="Douglass A.P."/>
            <person name="Hanson S.J."/>
            <person name="Klenk H.-P."/>
            <person name="LaButti K.M."/>
            <person name="Lapidus A."/>
            <person name="Lindquist E.A."/>
            <person name="Lipzen A.M."/>
            <person name="Meier-Kolthoff J.P."/>
            <person name="Ohm R.A."/>
            <person name="Otillar R.P."/>
            <person name="Pangilinan J.L."/>
            <person name="Peng Y."/>
            <person name="Rokas A."/>
            <person name="Rosa C.A."/>
            <person name="Scheuner C."/>
            <person name="Sibirny A.A."/>
            <person name="Slot J.C."/>
            <person name="Stielow J.B."/>
            <person name="Sun H."/>
            <person name="Kurtzman C.P."/>
            <person name="Blackwell M."/>
            <person name="Grigoriev I.V."/>
            <person name="Jeffries T.W."/>
        </authorList>
    </citation>
    <scope>NUCLEOTIDE SEQUENCE [LARGE SCALE GENOMIC DNA]</scope>
    <source>
        <strain evidence="1 2">NRRL Y-11557</strain>
    </source>
</reference>
<evidence type="ECO:0000313" key="2">
    <source>
        <dbReference type="Proteomes" id="UP000094385"/>
    </source>
</evidence>
<keyword evidence="2" id="KW-1185">Reference proteome</keyword>
<organism evidence="1 2">
    <name type="scientific">Lipomyces starkeyi NRRL Y-11557</name>
    <dbReference type="NCBI Taxonomy" id="675824"/>
    <lineage>
        <taxon>Eukaryota</taxon>
        <taxon>Fungi</taxon>
        <taxon>Dikarya</taxon>
        <taxon>Ascomycota</taxon>
        <taxon>Saccharomycotina</taxon>
        <taxon>Lipomycetes</taxon>
        <taxon>Lipomycetales</taxon>
        <taxon>Lipomycetaceae</taxon>
        <taxon>Lipomyces</taxon>
    </lineage>
</organism>
<evidence type="ECO:0000313" key="1">
    <source>
        <dbReference type="EMBL" id="ODQ75988.1"/>
    </source>
</evidence>
<proteinExistence type="predicted"/>
<dbReference type="EMBL" id="KV454290">
    <property type="protein sequence ID" value="ODQ75988.1"/>
    <property type="molecule type" value="Genomic_DNA"/>
</dbReference>
<accession>A0A1E3QEI0</accession>
<dbReference type="Proteomes" id="UP000094385">
    <property type="component" value="Unassembled WGS sequence"/>
</dbReference>
<dbReference type="OrthoDB" id="10455348at2759"/>
<protein>
    <submittedName>
        <fullName evidence="1">Uncharacterized protein</fullName>
    </submittedName>
</protein>
<dbReference type="AlphaFoldDB" id="A0A1E3QEI0"/>
<sequence>MTSDEEIPYLQIRRVILANEPDNEYEFEISSSLYDQLKNEFGKDDEDDSYAMRM</sequence>
<gene>
    <name evidence="1" type="ORF">LIPSTDRAFT_68684</name>
</gene>
<name>A0A1E3QEI0_LIPST</name>